<organism evidence="2 3">
    <name type="scientific">Cyclocybe aegerita</name>
    <name type="common">Black poplar mushroom</name>
    <name type="synonym">Agrocybe aegerita</name>
    <dbReference type="NCBI Taxonomy" id="1973307"/>
    <lineage>
        <taxon>Eukaryota</taxon>
        <taxon>Fungi</taxon>
        <taxon>Dikarya</taxon>
        <taxon>Basidiomycota</taxon>
        <taxon>Agaricomycotina</taxon>
        <taxon>Agaricomycetes</taxon>
        <taxon>Agaricomycetidae</taxon>
        <taxon>Agaricales</taxon>
        <taxon>Agaricineae</taxon>
        <taxon>Bolbitiaceae</taxon>
        <taxon>Cyclocybe</taxon>
    </lineage>
</organism>
<proteinExistence type="predicted"/>
<dbReference type="Proteomes" id="UP000467700">
    <property type="component" value="Unassembled WGS sequence"/>
</dbReference>
<comment type="caution">
    <text evidence="2">The sequence shown here is derived from an EMBL/GenBank/DDBJ whole genome shotgun (WGS) entry which is preliminary data.</text>
</comment>
<reference evidence="2 3" key="1">
    <citation type="submission" date="2020-01" db="EMBL/GenBank/DDBJ databases">
        <authorList>
            <person name="Gupta K D."/>
        </authorList>
    </citation>
    <scope>NUCLEOTIDE SEQUENCE [LARGE SCALE GENOMIC DNA]</scope>
</reference>
<feature type="compositionally biased region" description="Basic and acidic residues" evidence="1">
    <location>
        <begin position="170"/>
        <end position="187"/>
    </location>
</feature>
<evidence type="ECO:0000313" key="3">
    <source>
        <dbReference type="Proteomes" id="UP000467700"/>
    </source>
</evidence>
<dbReference type="AlphaFoldDB" id="A0A8S0VRW2"/>
<feature type="region of interest" description="Disordered" evidence="1">
    <location>
        <begin position="155"/>
        <end position="187"/>
    </location>
</feature>
<protein>
    <submittedName>
        <fullName evidence="2">Uncharacterized protein</fullName>
    </submittedName>
</protein>
<name>A0A8S0VRW2_CYCAE</name>
<sequence>MRGLGYLAIGVPRSFYSFGRFGTTLPASQSAASSRQWLNTATEPTFTAGHVPSNSIDTDPSPPSSHANYADYAQSAQSFHHSVTDPSTVAQTNQHLIHDTSVPNSGYASVKEDKNGDFATHSDTEVLRAAPLEHAFAGGHYVARSDIRVTCDAESEELGGNGGGGLVENLRGDDARDARPSPKLQDS</sequence>
<feature type="region of interest" description="Disordered" evidence="1">
    <location>
        <begin position="45"/>
        <end position="68"/>
    </location>
</feature>
<evidence type="ECO:0000313" key="2">
    <source>
        <dbReference type="EMBL" id="CAA7264999.1"/>
    </source>
</evidence>
<evidence type="ECO:0000256" key="1">
    <source>
        <dbReference type="SAM" id="MobiDB-lite"/>
    </source>
</evidence>
<accession>A0A8S0VRW2</accession>
<dbReference type="OrthoDB" id="433955at2759"/>
<gene>
    <name evidence="2" type="ORF">AAE3_LOCUS6899</name>
</gene>
<keyword evidence="3" id="KW-1185">Reference proteome</keyword>
<dbReference type="EMBL" id="CACVBS010000046">
    <property type="protein sequence ID" value="CAA7264999.1"/>
    <property type="molecule type" value="Genomic_DNA"/>
</dbReference>